<dbReference type="EMBL" id="SNYW01000006">
    <property type="protein sequence ID" value="TDQ84231.1"/>
    <property type="molecule type" value="Genomic_DNA"/>
</dbReference>
<proteinExistence type="predicted"/>
<dbReference type="Pfam" id="PF07323">
    <property type="entry name" value="DUF1465"/>
    <property type="match status" value="1"/>
</dbReference>
<comment type="caution">
    <text evidence="1">The sequence shown here is derived from an EMBL/GenBank/DDBJ whole genome shotgun (WGS) entry which is preliminary data.</text>
</comment>
<protein>
    <submittedName>
        <fullName evidence="1">Regulator of CtrA degradation</fullName>
    </submittedName>
</protein>
<keyword evidence="2" id="KW-1185">Reference proteome</keyword>
<name>A0A4V3DF08_9PROT</name>
<gene>
    <name evidence="1" type="ORF">A8950_0779</name>
</gene>
<organism evidence="1 2">
    <name type="scientific">Dongia mobilis</name>
    <dbReference type="NCBI Taxonomy" id="578943"/>
    <lineage>
        <taxon>Bacteria</taxon>
        <taxon>Pseudomonadati</taxon>
        <taxon>Pseudomonadota</taxon>
        <taxon>Alphaproteobacteria</taxon>
        <taxon>Rhodospirillales</taxon>
        <taxon>Dongiaceae</taxon>
        <taxon>Dongia</taxon>
    </lineage>
</organism>
<dbReference type="OrthoDB" id="9799531at2"/>
<sequence>MASIEFYDRTMSETMSLLVEARRYLSDRAESDNRQLTIDQGLTTSVETMRLVSRLTESLAWLLTHRAVLTGELTLDEALQPERRLGGHDLCGRDTAEEMRHMPGDFQTLLAKSLDLYERIAHLDAQIGDRAEQRGVAGSWPPQRGSGPN</sequence>
<reference evidence="1 2" key="1">
    <citation type="submission" date="2019-03" db="EMBL/GenBank/DDBJ databases">
        <title>Genomic Encyclopedia of Type Strains, Phase III (KMG-III): the genomes of soil and plant-associated and newly described type strains.</title>
        <authorList>
            <person name="Whitman W."/>
        </authorList>
    </citation>
    <scope>NUCLEOTIDE SEQUENCE [LARGE SCALE GENOMIC DNA]</scope>
    <source>
        <strain evidence="1 2">CGMCC 1.7660</strain>
    </source>
</reference>
<dbReference type="AlphaFoldDB" id="A0A4V3DF08"/>
<accession>A0A4V3DF08</accession>
<dbReference type="Proteomes" id="UP000295783">
    <property type="component" value="Unassembled WGS sequence"/>
</dbReference>
<dbReference type="InterPro" id="IPR038301">
    <property type="entry name" value="AraC-like_sf"/>
</dbReference>
<evidence type="ECO:0000313" key="2">
    <source>
        <dbReference type="Proteomes" id="UP000295783"/>
    </source>
</evidence>
<dbReference type="InterPro" id="IPR010848">
    <property type="entry name" value="DUF1465"/>
</dbReference>
<evidence type="ECO:0000313" key="1">
    <source>
        <dbReference type="EMBL" id="TDQ84231.1"/>
    </source>
</evidence>
<dbReference type="RefSeq" id="WP_133612272.1">
    <property type="nucleotide sequence ID" value="NZ_SNYW01000006.1"/>
</dbReference>
<dbReference type="Gene3D" id="1.10.8.930">
    <property type="entry name" value="Protein of unknown function DUF1465"/>
    <property type="match status" value="1"/>
</dbReference>